<dbReference type="PANTHER" id="PTHR22930:SF289">
    <property type="entry name" value="DDE TNP4 DOMAIN-CONTAINING PROTEIN-RELATED"/>
    <property type="match status" value="1"/>
</dbReference>
<evidence type="ECO:0000256" key="5">
    <source>
        <dbReference type="ARBA" id="ARBA00015519"/>
    </source>
</evidence>
<evidence type="ECO:0000313" key="14">
    <source>
        <dbReference type="Proteomes" id="UP000829999"/>
    </source>
</evidence>
<reference evidence="15" key="1">
    <citation type="submission" date="2025-08" db="UniProtKB">
        <authorList>
            <consortium name="RefSeq"/>
        </authorList>
    </citation>
    <scope>IDENTIFICATION</scope>
    <source>
        <tissue evidence="15">Whole larval tissue</tissue>
    </source>
</reference>
<dbReference type="GO" id="GO:0016787">
    <property type="term" value="F:hydrolase activity"/>
    <property type="evidence" value="ECO:0007669"/>
    <property type="project" value="UniProtKB-KW"/>
</dbReference>
<dbReference type="InterPro" id="IPR045249">
    <property type="entry name" value="HARBI1-like"/>
</dbReference>
<evidence type="ECO:0000256" key="9">
    <source>
        <dbReference type="ARBA" id="ARBA00022801"/>
    </source>
</evidence>
<evidence type="ECO:0000256" key="1">
    <source>
        <dbReference type="ARBA" id="ARBA00001968"/>
    </source>
</evidence>
<dbReference type="PANTHER" id="PTHR22930">
    <property type="match status" value="1"/>
</dbReference>
<dbReference type="AlphaFoldDB" id="A0A9R0CVF6"/>
<keyword evidence="10" id="KW-0539">Nucleus</keyword>
<dbReference type="GO" id="GO:0005634">
    <property type="term" value="C:nucleus"/>
    <property type="evidence" value="ECO:0007669"/>
    <property type="project" value="UniProtKB-SubCell"/>
</dbReference>
<dbReference type="Proteomes" id="UP000829999">
    <property type="component" value="Chromosome 12"/>
</dbReference>
<organism evidence="14 15">
    <name type="scientific">Spodoptera frugiperda</name>
    <name type="common">Fall armyworm</name>
    <dbReference type="NCBI Taxonomy" id="7108"/>
    <lineage>
        <taxon>Eukaryota</taxon>
        <taxon>Metazoa</taxon>
        <taxon>Ecdysozoa</taxon>
        <taxon>Arthropoda</taxon>
        <taxon>Hexapoda</taxon>
        <taxon>Insecta</taxon>
        <taxon>Pterygota</taxon>
        <taxon>Neoptera</taxon>
        <taxon>Endopterygota</taxon>
        <taxon>Lepidoptera</taxon>
        <taxon>Glossata</taxon>
        <taxon>Ditrysia</taxon>
        <taxon>Noctuoidea</taxon>
        <taxon>Noctuidae</taxon>
        <taxon>Amphipyrinae</taxon>
        <taxon>Spodoptera</taxon>
    </lineage>
</organism>
<gene>
    <name evidence="15" type="primary">LOC118262949</name>
</gene>
<dbReference type="PRINTS" id="PR02086">
    <property type="entry name" value="PUTNUCHARBI1"/>
</dbReference>
<evidence type="ECO:0000259" key="13">
    <source>
        <dbReference type="Pfam" id="PF13359"/>
    </source>
</evidence>
<keyword evidence="14" id="KW-1185">Reference proteome</keyword>
<dbReference type="GO" id="GO:0046872">
    <property type="term" value="F:metal ion binding"/>
    <property type="evidence" value="ECO:0007669"/>
    <property type="project" value="UniProtKB-KW"/>
</dbReference>
<evidence type="ECO:0000256" key="4">
    <source>
        <dbReference type="ARBA" id="ARBA00006958"/>
    </source>
</evidence>
<keyword evidence="7" id="KW-0540">Nuclease</keyword>
<sequence>MYSLRTNILILANAVDASEKRRREARKRRLARRLMRIDMNPFTDVPEAEFVKTFRLGKDSVRGLIDELTPLMTKPRRNDSISAEMKILIALAFYASGSYQNLIGQSALHNVSQITVSRSIKEVTEALNKIYHKYVKWPTQSDERNIIKAKFYQKFGFPGILGCIDGTHVAILRPHIHEERYYNRKGFHSLNVMIICDSDLNILCVDASTPGSAHDSTVWQSHPLSLHLKQITENTNEQVFLLGDSGYPLRKTMMTPILNTIEGTPQHHYYVKHVTARNTVERCIGVLKARFRCLLVARTLHYSPITAGKIVNACCVLHNIANTAREPLPSDEVYEEVLRLQQEENNYAAPNDQDHRRVNRDLLEGRALQQALVDRLWRDA</sequence>
<dbReference type="GO" id="GO:0005737">
    <property type="term" value="C:cytoplasm"/>
    <property type="evidence" value="ECO:0007669"/>
    <property type="project" value="UniProtKB-SubCell"/>
</dbReference>
<comment type="similarity">
    <text evidence="4">Belongs to the HARBI1 family.</text>
</comment>
<evidence type="ECO:0000256" key="10">
    <source>
        <dbReference type="ARBA" id="ARBA00023242"/>
    </source>
</evidence>
<evidence type="ECO:0000313" key="15">
    <source>
        <dbReference type="RefSeq" id="XP_035430552.1"/>
    </source>
</evidence>
<protein>
    <recommendedName>
        <fullName evidence="5">Putative nuclease HARBI1</fullName>
    </recommendedName>
    <alternativeName>
        <fullName evidence="11">Harbinger transposase-derived nuclease</fullName>
    </alternativeName>
</protein>
<proteinExistence type="inferred from homology"/>
<comment type="subcellular location">
    <subcellularLocation>
        <location evidence="3">Cytoplasm</location>
    </subcellularLocation>
    <subcellularLocation>
        <location evidence="2">Nucleus</location>
    </subcellularLocation>
</comment>
<dbReference type="OrthoDB" id="7533242at2759"/>
<evidence type="ECO:0000256" key="2">
    <source>
        <dbReference type="ARBA" id="ARBA00004123"/>
    </source>
</evidence>
<comment type="function">
    <text evidence="12">Transposase-derived protein that may have nuclease activity. Does not have transposase activity.</text>
</comment>
<accession>A0A9R0CVF6</accession>
<dbReference type="InterPro" id="IPR026103">
    <property type="entry name" value="HARBI1_animal"/>
</dbReference>
<evidence type="ECO:0000256" key="3">
    <source>
        <dbReference type="ARBA" id="ARBA00004496"/>
    </source>
</evidence>
<dbReference type="GO" id="GO:0004518">
    <property type="term" value="F:nuclease activity"/>
    <property type="evidence" value="ECO:0007669"/>
    <property type="project" value="UniProtKB-KW"/>
</dbReference>
<keyword evidence="6" id="KW-0963">Cytoplasm</keyword>
<feature type="domain" description="DDE Tnp4" evidence="13">
    <location>
        <begin position="164"/>
        <end position="319"/>
    </location>
</feature>
<evidence type="ECO:0000256" key="12">
    <source>
        <dbReference type="ARBA" id="ARBA00045850"/>
    </source>
</evidence>
<dbReference type="RefSeq" id="XP_035430552.1">
    <property type="nucleotide sequence ID" value="XM_035574659.2"/>
</dbReference>
<evidence type="ECO:0000256" key="8">
    <source>
        <dbReference type="ARBA" id="ARBA00022723"/>
    </source>
</evidence>
<evidence type="ECO:0000256" key="7">
    <source>
        <dbReference type="ARBA" id="ARBA00022722"/>
    </source>
</evidence>
<dbReference type="Pfam" id="PF13359">
    <property type="entry name" value="DDE_Tnp_4"/>
    <property type="match status" value="1"/>
</dbReference>
<evidence type="ECO:0000256" key="6">
    <source>
        <dbReference type="ARBA" id="ARBA00022490"/>
    </source>
</evidence>
<comment type="cofactor">
    <cofactor evidence="1">
        <name>a divalent metal cation</name>
        <dbReference type="ChEBI" id="CHEBI:60240"/>
    </cofactor>
</comment>
<evidence type="ECO:0000256" key="11">
    <source>
        <dbReference type="ARBA" id="ARBA00030126"/>
    </source>
</evidence>
<dbReference type="GeneID" id="118262949"/>
<keyword evidence="8" id="KW-0479">Metal-binding</keyword>
<dbReference type="InterPro" id="IPR027806">
    <property type="entry name" value="HARBI1_dom"/>
</dbReference>
<name>A0A9R0CVF6_SPOFR</name>
<keyword evidence="9" id="KW-0378">Hydrolase</keyword>